<protein>
    <submittedName>
        <fullName evidence="1">Uncharacterized protein</fullName>
    </submittedName>
</protein>
<dbReference type="AlphaFoldDB" id="S7V995"/>
<dbReference type="EMBL" id="ATNM01000141">
    <property type="protein sequence ID" value="EPR66805.1"/>
    <property type="molecule type" value="Genomic_DNA"/>
</dbReference>
<sequence>MVNVNFGFRQVKKIKLCKKFFYFYLLQKNEHKLEDQACYFAKVPLICL</sequence>
<dbReference type="Proteomes" id="UP000014974">
    <property type="component" value="Unassembled WGS sequence"/>
</dbReference>
<evidence type="ECO:0000313" key="1">
    <source>
        <dbReference type="EMBL" id="EPR66805.1"/>
    </source>
</evidence>
<proteinExistence type="predicted"/>
<comment type="caution">
    <text evidence="1">The sequence shown here is derived from an EMBL/GenBank/DDBJ whole genome shotgun (WGS) entry which is preliminary data.</text>
</comment>
<name>S7V995_9BACT</name>
<organism evidence="1 2">
    <name type="scientific">Cyclobacterium qasimii M12-11B</name>
    <dbReference type="NCBI Taxonomy" id="641524"/>
    <lineage>
        <taxon>Bacteria</taxon>
        <taxon>Pseudomonadati</taxon>
        <taxon>Bacteroidota</taxon>
        <taxon>Cytophagia</taxon>
        <taxon>Cytophagales</taxon>
        <taxon>Cyclobacteriaceae</taxon>
        <taxon>Cyclobacterium</taxon>
    </lineage>
</organism>
<accession>S7V995</accession>
<evidence type="ECO:0000313" key="2">
    <source>
        <dbReference type="Proteomes" id="UP000014974"/>
    </source>
</evidence>
<dbReference type="STRING" id="641524.ADICYQ_4237"/>
<reference evidence="1 2" key="1">
    <citation type="journal article" date="2013" name="Genome Announc.">
        <title>Draft Genome Sequence of Cyclobacterium qasimii Strain M12-11BT, Isolated from Arctic Marine Sediment.</title>
        <authorList>
            <person name="Shivaji S."/>
            <person name="Ara S."/>
            <person name="Singh A."/>
            <person name="Kumar Pinnaka A."/>
        </authorList>
    </citation>
    <scope>NUCLEOTIDE SEQUENCE [LARGE SCALE GENOMIC DNA]</scope>
    <source>
        <strain evidence="1 2">M12-11B</strain>
    </source>
</reference>
<gene>
    <name evidence="1" type="ORF">ADICYQ_4237</name>
</gene>